<dbReference type="InterPro" id="IPR037128">
    <property type="entry name" value="Quinolinate_PRibosylTase_N_sf"/>
</dbReference>
<dbReference type="Proteomes" id="UP000245629">
    <property type="component" value="Chromosome 1"/>
</dbReference>
<dbReference type="AlphaFoldDB" id="A0A2S2CKB6"/>
<dbReference type="PANTHER" id="PTHR32179:SF3">
    <property type="entry name" value="NICOTINATE-NUCLEOTIDE PYROPHOSPHORYLASE [CARBOXYLATING]"/>
    <property type="match status" value="1"/>
</dbReference>
<comment type="subunit">
    <text evidence="4">Hexamer formed by 3 homodimers.</text>
</comment>
<feature type="domain" description="Quinolinate phosphoribosyl transferase C-terminal" evidence="13">
    <location>
        <begin position="121"/>
        <end position="290"/>
    </location>
</feature>
<comment type="pathway">
    <text evidence="2">Cofactor biosynthesis; NAD(+) biosynthesis; nicotinate D-ribonucleotide from quinolinate: step 1/1.</text>
</comment>
<feature type="domain" description="Quinolinate phosphoribosyl transferase N-terminal" evidence="14">
    <location>
        <begin position="34"/>
        <end position="119"/>
    </location>
</feature>
<dbReference type="KEGG" id="azz:DEW08_00655"/>
<dbReference type="SUPFAM" id="SSF51690">
    <property type="entry name" value="Nicotinate/Quinolinate PRTase C-terminal domain-like"/>
    <property type="match status" value="1"/>
</dbReference>
<evidence type="ECO:0000259" key="14">
    <source>
        <dbReference type="Pfam" id="PF02749"/>
    </source>
</evidence>
<accession>A0A2S2CKB6</accession>
<dbReference type="Gene3D" id="3.90.1170.20">
    <property type="entry name" value="Quinolinate phosphoribosyl transferase, N-terminal domain"/>
    <property type="match status" value="1"/>
</dbReference>
<keyword evidence="6" id="KW-0662">Pyridine nucleotide biosynthesis</keyword>
<keyword evidence="8 12" id="KW-0808">Transferase</keyword>
<organism evidence="15 16">
    <name type="scientific">Azospirillum thermophilum</name>
    <dbReference type="NCBI Taxonomy" id="2202148"/>
    <lineage>
        <taxon>Bacteria</taxon>
        <taxon>Pseudomonadati</taxon>
        <taxon>Pseudomonadota</taxon>
        <taxon>Alphaproteobacteria</taxon>
        <taxon>Rhodospirillales</taxon>
        <taxon>Azospirillaceae</taxon>
        <taxon>Azospirillum</taxon>
    </lineage>
</organism>
<dbReference type="SUPFAM" id="SSF54675">
    <property type="entry name" value="Nicotinate/Quinolinate PRTase N-terminal domain-like"/>
    <property type="match status" value="1"/>
</dbReference>
<evidence type="ECO:0000256" key="7">
    <source>
        <dbReference type="ARBA" id="ARBA00022676"/>
    </source>
</evidence>
<dbReference type="InterPro" id="IPR002638">
    <property type="entry name" value="Quinolinate_PRibosylTrfase_C"/>
</dbReference>
<dbReference type="Pfam" id="PF01729">
    <property type="entry name" value="QRPTase_C"/>
    <property type="match status" value="1"/>
</dbReference>
<keyword evidence="7 12" id="KW-0328">Glycosyltransferase</keyword>
<dbReference type="InterPro" id="IPR004393">
    <property type="entry name" value="NadC"/>
</dbReference>
<evidence type="ECO:0000256" key="2">
    <source>
        <dbReference type="ARBA" id="ARBA00004893"/>
    </source>
</evidence>
<dbReference type="InterPro" id="IPR036068">
    <property type="entry name" value="Nicotinate_pribotase-like_C"/>
</dbReference>
<evidence type="ECO:0000313" key="16">
    <source>
        <dbReference type="Proteomes" id="UP000245629"/>
    </source>
</evidence>
<dbReference type="PANTHER" id="PTHR32179">
    <property type="entry name" value="NICOTINATE-NUCLEOTIDE PYROPHOSPHORYLASE [CARBOXYLATING]"/>
    <property type="match status" value="1"/>
</dbReference>
<gene>
    <name evidence="15" type="ORF">DEW08_00655</name>
</gene>
<comment type="function">
    <text evidence="1">Involved in the catabolism of quinolinic acid (QA).</text>
</comment>
<evidence type="ECO:0000256" key="3">
    <source>
        <dbReference type="ARBA" id="ARBA00009400"/>
    </source>
</evidence>
<dbReference type="EMBL" id="CP029352">
    <property type="protein sequence ID" value="AWK84896.1"/>
    <property type="molecule type" value="Genomic_DNA"/>
</dbReference>
<dbReference type="PIRSF" id="PIRSF006250">
    <property type="entry name" value="NadC_ModD"/>
    <property type="match status" value="1"/>
</dbReference>
<dbReference type="InterPro" id="IPR022412">
    <property type="entry name" value="Quinolinate_PRibosylTrfase_N"/>
</dbReference>
<evidence type="ECO:0000256" key="12">
    <source>
        <dbReference type="PIRNR" id="PIRNR006250"/>
    </source>
</evidence>
<dbReference type="GO" id="GO:0009435">
    <property type="term" value="P:NAD+ biosynthetic process"/>
    <property type="evidence" value="ECO:0007669"/>
    <property type="project" value="UniProtKB-UniPathway"/>
</dbReference>
<dbReference type="Pfam" id="PF02749">
    <property type="entry name" value="QRPTase_N"/>
    <property type="match status" value="1"/>
</dbReference>
<dbReference type="EC" id="2.4.2.19" evidence="5"/>
<sequence>MPHPLSPGPYPTGFSMAEPIVRTALAEDLGRAGDITTDSIIPADATATARINARKDGRVAGLEAALLAFRLLDPEASFAIERPDGTDVAPGGTIATVYGKARALLTAERTALNLMGRLSGIATATRTLVREVEGTRARIVCTRKTTPGLRVLEKQAVRLGGGFNHRFGLDDAVLIKDNHLAVAGGIRPAVERVRAAIGHMVKVEVEVDTLAQLEELLDLPAALRVDVVLLDNMDPATLRRAVALVDGRLLTEASGNVTLATVRAIAEAGVDMISCGWLTHSAPNLDIGLDM</sequence>
<comment type="similarity">
    <text evidence="3 12">Belongs to the NadC/ModD family.</text>
</comment>
<dbReference type="CDD" id="cd01572">
    <property type="entry name" value="QPRTase"/>
    <property type="match status" value="1"/>
</dbReference>
<evidence type="ECO:0000256" key="5">
    <source>
        <dbReference type="ARBA" id="ARBA00011944"/>
    </source>
</evidence>
<evidence type="ECO:0000313" key="15">
    <source>
        <dbReference type="EMBL" id="AWK84896.1"/>
    </source>
</evidence>
<evidence type="ECO:0000259" key="13">
    <source>
        <dbReference type="Pfam" id="PF01729"/>
    </source>
</evidence>
<evidence type="ECO:0000256" key="10">
    <source>
        <dbReference type="ARBA" id="ARBA00047445"/>
    </source>
</evidence>
<dbReference type="OrthoDB" id="9782546at2"/>
<evidence type="ECO:0000256" key="4">
    <source>
        <dbReference type="ARBA" id="ARBA00011218"/>
    </source>
</evidence>
<evidence type="ECO:0000256" key="11">
    <source>
        <dbReference type="ARBA" id="ARBA00069173"/>
    </source>
</evidence>
<dbReference type="GO" id="GO:0004514">
    <property type="term" value="F:nicotinate-nucleotide diphosphorylase (carboxylating) activity"/>
    <property type="evidence" value="ECO:0007669"/>
    <property type="project" value="UniProtKB-EC"/>
</dbReference>
<evidence type="ECO:0000256" key="6">
    <source>
        <dbReference type="ARBA" id="ARBA00022642"/>
    </source>
</evidence>
<dbReference type="GO" id="GO:0034213">
    <property type="term" value="P:quinolinate catabolic process"/>
    <property type="evidence" value="ECO:0007669"/>
    <property type="project" value="TreeGrafter"/>
</dbReference>
<dbReference type="FunFam" id="3.90.1170.20:FF:000001">
    <property type="entry name" value="Nicotinate-nucleotide diphosphorylase (Carboxylating)"/>
    <property type="match status" value="1"/>
</dbReference>
<proteinExistence type="inferred from homology"/>
<dbReference type="FunFam" id="3.20.20.70:FF:000030">
    <property type="entry name" value="Nicotinate-nucleotide pyrophosphorylase, carboxylating"/>
    <property type="match status" value="1"/>
</dbReference>
<dbReference type="GO" id="GO:0005737">
    <property type="term" value="C:cytoplasm"/>
    <property type="evidence" value="ECO:0007669"/>
    <property type="project" value="TreeGrafter"/>
</dbReference>
<name>A0A2S2CKB6_9PROT</name>
<keyword evidence="16" id="KW-1185">Reference proteome</keyword>
<protein>
    <recommendedName>
        <fullName evidence="11">Probable nicotinate-nucleotide pyrophosphorylase [carboxylating]</fullName>
        <ecNumber evidence="5">2.4.2.19</ecNumber>
    </recommendedName>
    <alternativeName>
        <fullName evidence="9">Quinolinate phosphoribosyltransferase [decarboxylating]</fullName>
    </alternativeName>
</protein>
<evidence type="ECO:0000256" key="1">
    <source>
        <dbReference type="ARBA" id="ARBA00003237"/>
    </source>
</evidence>
<dbReference type="NCBIfam" id="TIGR00078">
    <property type="entry name" value="nadC"/>
    <property type="match status" value="1"/>
</dbReference>
<evidence type="ECO:0000256" key="9">
    <source>
        <dbReference type="ARBA" id="ARBA00033102"/>
    </source>
</evidence>
<dbReference type="Gene3D" id="3.20.20.70">
    <property type="entry name" value="Aldolase class I"/>
    <property type="match status" value="1"/>
</dbReference>
<dbReference type="UniPathway" id="UPA00253">
    <property type="reaction ID" value="UER00331"/>
</dbReference>
<reference evidence="16" key="1">
    <citation type="submission" date="2018-05" db="EMBL/GenBank/DDBJ databases">
        <title>Azospirillum thermophila sp. nov., a novel isolated from hot spring.</title>
        <authorList>
            <person name="Zhao Z."/>
        </authorList>
    </citation>
    <scope>NUCLEOTIDE SEQUENCE [LARGE SCALE GENOMIC DNA]</scope>
    <source>
        <strain evidence="16">CFH 70021</strain>
    </source>
</reference>
<dbReference type="InterPro" id="IPR027277">
    <property type="entry name" value="NadC/ModD"/>
</dbReference>
<evidence type="ECO:0000256" key="8">
    <source>
        <dbReference type="ARBA" id="ARBA00022679"/>
    </source>
</evidence>
<dbReference type="InterPro" id="IPR013785">
    <property type="entry name" value="Aldolase_TIM"/>
</dbReference>
<comment type="catalytic activity">
    <reaction evidence="10">
        <text>nicotinate beta-D-ribonucleotide + CO2 + diphosphate = quinolinate + 5-phospho-alpha-D-ribose 1-diphosphate + 2 H(+)</text>
        <dbReference type="Rhea" id="RHEA:12733"/>
        <dbReference type="ChEBI" id="CHEBI:15378"/>
        <dbReference type="ChEBI" id="CHEBI:16526"/>
        <dbReference type="ChEBI" id="CHEBI:29959"/>
        <dbReference type="ChEBI" id="CHEBI:33019"/>
        <dbReference type="ChEBI" id="CHEBI:57502"/>
        <dbReference type="ChEBI" id="CHEBI:58017"/>
        <dbReference type="EC" id="2.4.2.19"/>
    </reaction>
</comment>